<gene>
    <name evidence="1" type="ORF">AYBTSS11_LOCUS27447</name>
</gene>
<sequence length="86" mass="9590">MQDLVKSEGAGRVGLLRGEEAARKKSKAEGARAGKWRYLHCKVASMADDKRLGEGVRKLLEFCNEVVGQVLCSFRLFLVDILVLRI</sequence>
<dbReference type="Proteomes" id="UP001189624">
    <property type="component" value="Chromosome 9"/>
</dbReference>
<organism evidence="1 2">
    <name type="scientific">Sphenostylis stenocarpa</name>
    <dbReference type="NCBI Taxonomy" id="92480"/>
    <lineage>
        <taxon>Eukaryota</taxon>
        <taxon>Viridiplantae</taxon>
        <taxon>Streptophyta</taxon>
        <taxon>Embryophyta</taxon>
        <taxon>Tracheophyta</taxon>
        <taxon>Spermatophyta</taxon>
        <taxon>Magnoliopsida</taxon>
        <taxon>eudicotyledons</taxon>
        <taxon>Gunneridae</taxon>
        <taxon>Pentapetalae</taxon>
        <taxon>rosids</taxon>
        <taxon>fabids</taxon>
        <taxon>Fabales</taxon>
        <taxon>Fabaceae</taxon>
        <taxon>Papilionoideae</taxon>
        <taxon>50 kb inversion clade</taxon>
        <taxon>NPAAA clade</taxon>
        <taxon>indigoferoid/millettioid clade</taxon>
        <taxon>Phaseoleae</taxon>
        <taxon>Sphenostylis</taxon>
    </lineage>
</organism>
<evidence type="ECO:0000313" key="1">
    <source>
        <dbReference type="EMBL" id="CAJ1975335.1"/>
    </source>
</evidence>
<dbReference type="Gramene" id="rna-AYBTSS11_LOCUS27447">
    <property type="protein sequence ID" value="CAJ1975335.1"/>
    <property type="gene ID" value="gene-AYBTSS11_LOCUS27447"/>
</dbReference>
<protein>
    <submittedName>
        <fullName evidence="1">Uncharacterized protein</fullName>
    </submittedName>
</protein>
<keyword evidence="2" id="KW-1185">Reference proteome</keyword>
<reference evidence="1" key="1">
    <citation type="submission" date="2023-10" db="EMBL/GenBank/DDBJ databases">
        <authorList>
            <person name="Domelevo Entfellner J.-B."/>
        </authorList>
    </citation>
    <scope>NUCLEOTIDE SEQUENCE</scope>
</reference>
<proteinExistence type="predicted"/>
<name>A0AA86TAV7_9FABA</name>
<dbReference type="AlphaFoldDB" id="A0AA86TAV7"/>
<dbReference type="EMBL" id="OY731406">
    <property type="protein sequence ID" value="CAJ1975335.1"/>
    <property type="molecule type" value="Genomic_DNA"/>
</dbReference>
<accession>A0AA86TAV7</accession>
<evidence type="ECO:0000313" key="2">
    <source>
        <dbReference type="Proteomes" id="UP001189624"/>
    </source>
</evidence>